<dbReference type="EMBL" id="CAJOBH010000113">
    <property type="protein sequence ID" value="CAF3761404.1"/>
    <property type="molecule type" value="Genomic_DNA"/>
</dbReference>
<dbReference type="Proteomes" id="UP000681720">
    <property type="component" value="Unassembled WGS sequence"/>
</dbReference>
<evidence type="ECO:0000313" key="13">
    <source>
        <dbReference type="Proteomes" id="UP000663824"/>
    </source>
</evidence>
<dbReference type="Proteomes" id="UP000663855">
    <property type="component" value="Unassembled WGS sequence"/>
</dbReference>
<dbReference type="EMBL" id="CAJNOV010000015">
    <property type="protein sequence ID" value="CAF0955127.1"/>
    <property type="molecule type" value="Genomic_DNA"/>
</dbReference>
<comment type="subcellular location">
    <subcellularLocation>
        <location evidence="1">Membrane</location>
    </subcellularLocation>
</comment>
<name>A0A816K4M5_9BILA</name>
<dbReference type="PROSITE" id="PS50262">
    <property type="entry name" value="G_PROTEIN_RECEP_F1_2"/>
    <property type="match status" value="1"/>
</dbReference>
<dbReference type="InterPro" id="IPR017452">
    <property type="entry name" value="GPCR_Rhodpsn_7TM"/>
</dbReference>
<organism evidence="9 13">
    <name type="scientific">Rotaria magnacalcarata</name>
    <dbReference type="NCBI Taxonomy" id="392030"/>
    <lineage>
        <taxon>Eukaryota</taxon>
        <taxon>Metazoa</taxon>
        <taxon>Spiralia</taxon>
        <taxon>Gnathifera</taxon>
        <taxon>Rotifera</taxon>
        <taxon>Eurotatoria</taxon>
        <taxon>Bdelloidea</taxon>
        <taxon>Philodinida</taxon>
        <taxon>Philodinidae</taxon>
        <taxon>Rotaria</taxon>
    </lineage>
</organism>
<dbReference type="Proteomes" id="UP000663824">
    <property type="component" value="Unassembled WGS sequence"/>
</dbReference>
<evidence type="ECO:0000313" key="10">
    <source>
        <dbReference type="EMBL" id="CAF3761404.1"/>
    </source>
</evidence>
<sequence>MEINETTLSMTIMNDESFNRNIRLTNLTLSSAGILCNFILLIILLILDRHQCTTYFLLILMTICDFLYCTVYASILLTIENYFNIINHQILCPLSFFLTPFTFTGSTLLLFICLLHLITNYKRKYNTILGQVGGRLSVVFVFAFIIIRSVLGSTSIELMSDSTMPQIQHCTIDMNTPEIVTKVQNIIHIFAEVTDILVYIGWIIILVVYFISLIKNKILKNQNEIDQKSDRFVSFLSIRRKQEGNLKSPNEQRLTNKERHNNVSLIILLISLLSILFYLPVMINKFITMTLIYRGRTFLNDQQIYYLQVIQQTTHLFCLTIRFIPYGLFDKRIRSSIHHLIGIKIQKIKFKKRKKCQQTYICHCQCSRRQQSLELNPI</sequence>
<dbReference type="Proteomes" id="UP000681967">
    <property type="component" value="Unassembled WGS sequence"/>
</dbReference>
<dbReference type="Proteomes" id="UP000676336">
    <property type="component" value="Unassembled WGS sequence"/>
</dbReference>
<feature type="transmembrane region" description="Helical" evidence="5">
    <location>
        <begin position="132"/>
        <end position="151"/>
    </location>
</feature>
<reference evidence="9" key="1">
    <citation type="submission" date="2021-02" db="EMBL/GenBank/DDBJ databases">
        <authorList>
            <person name="Nowell W R."/>
        </authorList>
    </citation>
    <scope>NUCLEOTIDE SEQUENCE</scope>
</reference>
<evidence type="ECO:0000256" key="1">
    <source>
        <dbReference type="ARBA" id="ARBA00004370"/>
    </source>
</evidence>
<feature type="transmembrane region" description="Helical" evidence="5">
    <location>
        <begin position="263"/>
        <end position="283"/>
    </location>
</feature>
<evidence type="ECO:0000313" key="11">
    <source>
        <dbReference type="EMBL" id="CAF3890947.1"/>
    </source>
</evidence>
<gene>
    <name evidence="10" type="ORF">BYL167_LOCUS883</name>
    <name evidence="7" type="ORF">CJN711_LOCUS137</name>
    <name evidence="11" type="ORF">GIL414_LOCUS6044</name>
    <name evidence="8" type="ORF">KQP761_LOCUS729</name>
    <name evidence="9" type="ORF">MBJ925_LOCUS901</name>
    <name evidence="12" type="ORF">SMN809_LOCUS13942</name>
</gene>
<proteinExistence type="predicted"/>
<evidence type="ECO:0000256" key="5">
    <source>
        <dbReference type="SAM" id="Phobius"/>
    </source>
</evidence>
<dbReference type="EMBL" id="CAJOBJ010001677">
    <property type="protein sequence ID" value="CAF3890947.1"/>
    <property type="molecule type" value="Genomic_DNA"/>
</dbReference>
<accession>A0A816K4M5</accession>
<dbReference type="OrthoDB" id="10050575at2759"/>
<feature type="transmembrane region" description="Helical" evidence="5">
    <location>
        <begin position="303"/>
        <end position="324"/>
    </location>
</feature>
<feature type="transmembrane region" description="Helical" evidence="5">
    <location>
        <begin position="196"/>
        <end position="214"/>
    </location>
</feature>
<dbReference type="Gene3D" id="1.20.1070.10">
    <property type="entry name" value="Rhodopsin 7-helix transmembrane proteins"/>
    <property type="match status" value="1"/>
</dbReference>
<feature type="transmembrane region" description="Helical" evidence="5">
    <location>
        <begin position="97"/>
        <end position="120"/>
    </location>
</feature>
<dbReference type="EMBL" id="CAJOBI010005639">
    <property type="protein sequence ID" value="CAF4038049.1"/>
    <property type="molecule type" value="Genomic_DNA"/>
</dbReference>
<evidence type="ECO:0000256" key="2">
    <source>
        <dbReference type="ARBA" id="ARBA00022692"/>
    </source>
</evidence>
<feature type="domain" description="G-protein coupled receptors family 1 profile" evidence="6">
    <location>
        <begin position="36"/>
        <end position="326"/>
    </location>
</feature>
<dbReference type="EMBL" id="CAJNRE010000059">
    <property type="protein sequence ID" value="CAF1912703.1"/>
    <property type="molecule type" value="Genomic_DNA"/>
</dbReference>
<protein>
    <recommendedName>
        <fullName evidence="6">G-protein coupled receptors family 1 profile domain-containing protein</fullName>
    </recommendedName>
</protein>
<evidence type="ECO:0000313" key="9">
    <source>
        <dbReference type="EMBL" id="CAF1912703.1"/>
    </source>
</evidence>
<feature type="transmembrane region" description="Helical" evidence="5">
    <location>
        <begin position="27"/>
        <end position="47"/>
    </location>
</feature>
<keyword evidence="2 5" id="KW-0812">Transmembrane</keyword>
<keyword evidence="3 5" id="KW-1133">Transmembrane helix</keyword>
<evidence type="ECO:0000313" key="7">
    <source>
        <dbReference type="EMBL" id="CAF0955127.1"/>
    </source>
</evidence>
<dbReference type="AlphaFoldDB" id="A0A816K4M5"/>
<dbReference type="GO" id="GO:0016020">
    <property type="term" value="C:membrane"/>
    <property type="evidence" value="ECO:0007669"/>
    <property type="project" value="UniProtKB-SubCell"/>
</dbReference>
<evidence type="ECO:0000259" key="6">
    <source>
        <dbReference type="PROSITE" id="PS50262"/>
    </source>
</evidence>
<evidence type="ECO:0000313" key="12">
    <source>
        <dbReference type="EMBL" id="CAF4038049.1"/>
    </source>
</evidence>
<evidence type="ECO:0000313" key="8">
    <source>
        <dbReference type="EMBL" id="CAF1219418.1"/>
    </source>
</evidence>
<feature type="transmembrane region" description="Helical" evidence="5">
    <location>
        <begin position="54"/>
        <end position="77"/>
    </location>
</feature>
<keyword evidence="4 5" id="KW-0472">Membrane</keyword>
<evidence type="ECO:0000256" key="3">
    <source>
        <dbReference type="ARBA" id="ARBA00022989"/>
    </source>
</evidence>
<comment type="caution">
    <text evidence="9">The sequence shown here is derived from an EMBL/GenBank/DDBJ whole genome shotgun (WGS) entry which is preliminary data.</text>
</comment>
<dbReference type="SUPFAM" id="SSF81321">
    <property type="entry name" value="Family A G protein-coupled receptor-like"/>
    <property type="match status" value="1"/>
</dbReference>
<dbReference type="Proteomes" id="UP000663834">
    <property type="component" value="Unassembled WGS sequence"/>
</dbReference>
<dbReference type="EMBL" id="CAJNOW010000051">
    <property type="protein sequence ID" value="CAF1219418.1"/>
    <property type="molecule type" value="Genomic_DNA"/>
</dbReference>
<evidence type="ECO:0000256" key="4">
    <source>
        <dbReference type="ARBA" id="ARBA00023136"/>
    </source>
</evidence>